<evidence type="ECO:0000313" key="3">
    <source>
        <dbReference type="EMBL" id="GAA4263128.1"/>
    </source>
</evidence>
<dbReference type="PROSITE" id="PS51819">
    <property type="entry name" value="VOC"/>
    <property type="match status" value="1"/>
</dbReference>
<dbReference type="SUPFAM" id="SSF54593">
    <property type="entry name" value="Glyoxalase/Bleomycin resistance protein/Dihydroxybiphenyl dioxygenase"/>
    <property type="match status" value="1"/>
</dbReference>
<comment type="caution">
    <text evidence="3">The sequence shown here is derived from an EMBL/GenBank/DDBJ whole genome shotgun (WGS) entry which is preliminary data.</text>
</comment>
<reference evidence="4" key="1">
    <citation type="journal article" date="2019" name="Int. J. Syst. Evol. Microbiol.">
        <title>The Global Catalogue of Microorganisms (GCM) 10K type strain sequencing project: providing services to taxonomists for standard genome sequencing and annotation.</title>
        <authorList>
            <consortium name="The Broad Institute Genomics Platform"/>
            <consortium name="The Broad Institute Genome Sequencing Center for Infectious Disease"/>
            <person name="Wu L."/>
            <person name="Ma J."/>
        </authorList>
    </citation>
    <scope>NUCLEOTIDE SEQUENCE [LARGE SCALE GENOMIC DNA]</scope>
    <source>
        <strain evidence="4">JCM 17441</strain>
    </source>
</reference>
<dbReference type="InterPro" id="IPR004360">
    <property type="entry name" value="Glyas_Fos-R_dOase_dom"/>
</dbReference>
<proteinExistence type="predicted"/>
<dbReference type="PANTHER" id="PTHR43048:SF5">
    <property type="entry name" value="BLR5325 PROTEIN"/>
    <property type="match status" value="1"/>
</dbReference>
<dbReference type="InterPro" id="IPR037523">
    <property type="entry name" value="VOC_core"/>
</dbReference>
<organism evidence="3 4">
    <name type="scientific">Dactylosporangium darangshiense</name>
    <dbReference type="NCBI Taxonomy" id="579108"/>
    <lineage>
        <taxon>Bacteria</taxon>
        <taxon>Bacillati</taxon>
        <taxon>Actinomycetota</taxon>
        <taxon>Actinomycetes</taxon>
        <taxon>Micromonosporales</taxon>
        <taxon>Micromonosporaceae</taxon>
        <taxon>Dactylosporangium</taxon>
    </lineage>
</organism>
<dbReference type="RefSeq" id="WP_345141871.1">
    <property type="nucleotide sequence ID" value="NZ_BAABAT010000061.1"/>
</dbReference>
<sequence length="151" mass="16104">MNATTMTTFNYDHVGLSVADLDAQRRFYAEAFGLEEHSYAEIPQPRTRIAFLRAATGLQIELVERAGSAPHRVTDALKGAGLQTYFHWALAVADLEDAIATATAAGAERVSAPANAQRPGIRFAYIRDPEGNLIELVQAEAGPTSGTASSG</sequence>
<name>A0ABP8DTL3_9ACTN</name>
<dbReference type="InterPro" id="IPR029068">
    <property type="entry name" value="Glyas_Bleomycin-R_OHBP_Dase"/>
</dbReference>
<evidence type="ECO:0000256" key="1">
    <source>
        <dbReference type="ARBA" id="ARBA00022723"/>
    </source>
</evidence>
<protein>
    <recommendedName>
        <fullName evidence="2">VOC domain-containing protein</fullName>
    </recommendedName>
</protein>
<dbReference type="PANTHER" id="PTHR43048">
    <property type="entry name" value="METHYLMALONYL-COA EPIMERASE"/>
    <property type="match status" value="1"/>
</dbReference>
<gene>
    <name evidence="3" type="ORF">GCM10022255_104870</name>
</gene>
<evidence type="ECO:0000259" key="2">
    <source>
        <dbReference type="PROSITE" id="PS51819"/>
    </source>
</evidence>
<feature type="domain" description="VOC" evidence="2">
    <location>
        <begin position="10"/>
        <end position="139"/>
    </location>
</feature>
<keyword evidence="1" id="KW-0479">Metal-binding</keyword>
<dbReference type="CDD" id="cd06587">
    <property type="entry name" value="VOC"/>
    <property type="match status" value="1"/>
</dbReference>
<keyword evidence="4" id="KW-1185">Reference proteome</keyword>
<dbReference type="Gene3D" id="3.10.180.10">
    <property type="entry name" value="2,3-Dihydroxybiphenyl 1,2-Dioxygenase, domain 1"/>
    <property type="match status" value="1"/>
</dbReference>
<dbReference type="InterPro" id="IPR051785">
    <property type="entry name" value="MMCE/EMCE_epimerase"/>
</dbReference>
<dbReference type="Proteomes" id="UP001500620">
    <property type="component" value="Unassembled WGS sequence"/>
</dbReference>
<dbReference type="Pfam" id="PF00903">
    <property type="entry name" value="Glyoxalase"/>
    <property type="match status" value="1"/>
</dbReference>
<dbReference type="EMBL" id="BAABAT010000061">
    <property type="protein sequence ID" value="GAA4263128.1"/>
    <property type="molecule type" value="Genomic_DNA"/>
</dbReference>
<evidence type="ECO:0000313" key="4">
    <source>
        <dbReference type="Proteomes" id="UP001500620"/>
    </source>
</evidence>
<accession>A0ABP8DTL3</accession>